<keyword evidence="3" id="KW-0808">Transferase</keyword>
<reference evidence="5 6" key="1">
    <citation type="submission" date="2024-02" db="EMBL/GenBank/DDBJ databases">
        <title>Lysinimicrobium sediminis NBRC 112286.</title>
        <authorList>
            <person name="Ichikawa N."/>
            <person name="Katano-Makiyama Y."/>
            <person name="Hidaka K."/>
        </authorList>
    </citation>
    <scope>NUCLEOTIDE SEQUENCE [LARGE SCALE GENOMIC DNA]</scope>
    <source>
        <strain evidence="5 6">NBRC 112286</strain>
    </source>
</reference>
<keyword evidence="2 5" id="KW-0328">Glycosyltransferase</keyword>
<dbReference type="Gene3D" id="3.40.50.2000">
    <property type="entry name" value="Glycogen Phosphorylase B"/>
    <property type="match status" value="2"/>
</dbReference>
<name>A0ABP9WFF1_9MICO</name>
<dbReference type="CDD" id="cd03801">
    <property type="entry name" value="GT4_PimA-like"/>
    <property type="match status" value="1"/>
</dbReference>
<accession>A0ABP9WFF1</accession>
<evidence type="ECO:0000256" key="2">
    <source>
        <dbReference type="ARBA" id="ARBA00022676"/>
    </source>
</evidence>
<evidence type="ECO:0000256" key="1">
    <source>
        <dbReference type="ARBA" id="ARBA00021292"/>
    </source>
</evidence>
<sequence>MRIGIVCPYSLDRPGGVQLHVLDLAQALIARGHDVSVLAPAAEDTPVPPYVSSAGRSIPIRYNGSTARLTFGLMAASRVREWLKLGHFDVVHLHEPGAPSLSLIAMWARIGPTVATFHSSQSESAAMRLAKPWIKPGYEELDARIAVSPSAAATVRDHLRVEATHIIPNGVDTSHYVTAVPDPRWTGTAEAPSIGILGRLDEPRKGLEDFLAAIPAVRAAHPHARFLVAGRFSDRVAAKAARAGAEVVGELDEAQKARFMASVDIYCAPNLGGESFGIVLVEAMAAGAAVVASDLTAFMDVSTLADGGHAAAHHAVGDPASIGASVIALLDDPAERAALAERGRECAAAFDWSNVAPRVEETYRDAIRMDAEFHPHPTKDVTSP</sequence>
<organism evidence="5 6">
    <name type="scientific">Demequina sediminis</name>
    <dbReference type="NCBI Taxonomy" id="1930058"/>
    <lineage>
        <taxon>Bacteria</taxon>
        <taxon>Bacillati</taxon>
        <taxon>Actinomycetota</taxon>
        <taxon>Actinomycetes</taxon>
        <taxon>Micrococcales</taxon>
        <taxon>Demequinaceae</taxon>
        <taxon>Demequina</taxon>
    </lineage>
</organism>
<gene>
    <name evidence="5" type="primary">pimA_1</name>
    <name evidence="5" type="ORF">Lsed01_00242</name>
</gene>
<evidence type="ECO:0000259" key="4">
    <source>
        <dbReference type="Pfam" id="PF13439"/>
    </source>
</evidence>
<dbReference type="Pfam" id="PF13439">
    <property type="entry name" value="Glyco_transf_4"/>
    <property type="match status" value="1"/>
</dbReference>
<dbReference type="PANTHER" id="PTHR45947">
    <property type="entry name" value="SULFOQUINOVOSYL TRANSFERASE SQD2"/>
    <property type="match status" value="1"/>
</dbReference>
<keyword evidence="6" id="KW-1185">Reference proteome</keyword>
<evidence type="ECO:0000256" key="3">
    <source>
        <dbReference type="ARBA" id="ARBA00022679"/>
    </source>
</evidence>
<dbReference type="GO" id="GO:0016757">
    <property type="term" value="F:glycosyltransferase activity"/>
    <property type="evidence" value="ECO:0007669"/>
    <property type="project" value="UniProtKB-KW"/>
</dbReference>
<dbReference type="Pfam" id="PF13692">
    <property type="entry name" value="Glyco_trans_1_4"/>
    <property type="match status" value="1"/>
</dbReference>
<dbReference type="SUPFAM" id="SSF53756">
    <property type="entry name" value="UDP-Glycosyltransferase/glycogen phosphorylase"/>
    <property type="match status" value="1"/>
</dbReference>
<evidence type="ECO:0000313" key="6">
    <source>
        <dbReference type="Proteomes" id="UP001426770"/>
    </source>
</evidence>
<dbReference type="InterPro" id="IPR028098">
    <property type="entry name" value="Glyco_trans_4-like_N"/>
</dbReference>
<dbReference type="PANTHER" id="PTHR45947:SF3">
    <property type="entry name" value="SULFOQUINOVOSYL TRANSFERASE SQD2"/>
    <property type="match status" value="1"/>
</dbReference>
<dbReference type="Proteomes" id="UP001426770">
    <property type="component" value="Unassembled WGS sequence"/>
</dbReference>
<comment type="caution">
    <text evidence="5">The sequence shown here is derived from an EMBL/GenBank/DDBJ whole genome shotgun (WGS) entry which is preliminary data.</text>
</comment>
<feature type="domain" description="Glycosyltransferase subfamily 4-like N-terminal" evidence="4">
    <location>
        <begin position="14"/>
        <end position="174"/>
    </location>
</feature>
<proteinExistence type="predicted"/>
<dbReference type="InterPro" id="IPR050194">
    <property type="entry name" value="Glycosyltransferase_grp1"/>
</dbReference>
<protein>
    <recommendedName>
        <fullName evidence="1">D-inositol 3-phosphate glycosyltransferase</fullName>
    </recommendedName>
</protein>
<dbReference type="EMBL" id="BAABRR010000001">
    <property type="protein sequence ID" value="GAA5517826.1"/>
    <property type="molecule type" value="Genomic_DNA"/>
</dbReference>
<evidence type="ECO:0000313" key="5">
    <source>
        <dbReference type="EMBL" id="GAA5517826.1"/>
    </source>
</evidence>
<dbReference type="RefSeq" id="WP_286215885.1">
    <property type="nucleotide sequence ID" value="NZ_AP027736.1"/>
</dbReference>